<gene>
    <name evidence="5" type="ORF">NP493_178g03081</name>
</gene>
<keyword evidence="2" id="KW-0653">Protein transport</keyword>
<keyword evidence="2" id="KW-0813">Transport</keyword>
<protein>
    <recommendedName>
        <fullName evidence="1">Vacuolar protein sorting-associated protein 28 homolog</fullName>
    </recommendedName>
</protein>
<dbReference type="GO" id="GO:0043328">
    <property type="term" value="P:protein transport to vacuole involved in ubiquitin-dependent protein catabolic process via the multivesicular body sorting pathway"/>
    <property type="evidence" value="ECO:0007669"/>
    <property type="project" value="TreeGrafter"/>
</dbReference>
<evidence type="ECO:0000313" key="5">
    <source>
        <dbReference type="EMBL" id="KAK2187079.1"/>
    </source>
</evidence>
<dbReference type="InterPro" id="IPR017899">
    <property type="entry name" value="VPS28_C"/>
</dbReference>
<evidence type="ECO:0000259" key="4">
    <source>
        <dbReference type="PROSITE" id="PS51313"/>
    </source>
</evidence>
<dbReference type="PANTHER" id="PTHR12937">
    <property type="entry name" value="VACUOLAR PROTEIN SORTING 28, ISOFORM 2 VPS28"/>
    <property type="match status" value="1"/>
</dbReference>
<evidence type="ECO:0000256" key="1">
    <source>
        <dbReference type="ARBA" id="ARBA00020968"/>
    </source>
</evidence>
<dbReference type="GO" id="GO:0000813">
    <property type="term" value="C:ESCRT I complex"/>
    <property type="evidence" value="ECO:0007669"/>
    <property type="project" value="InterPro"/>
</dbReference>
<dbReference type="AlphaFoldDB" id="A0AAD9P2P9"/>
<reference evidence="5" key="1">
    <citation type="journal article" date="2023" name="Mol. Biol. Evol.">
        <title>Third-Generation Sequencing Reveals the Adaptive Role of the Epigenome in Three Deep-Sea Polychaetes.</title>
        <authorList>
            <person name="Perez M."/>
            <person name="Aroh O."/>
            <person name="Sun Y."/>
            <person name="Lan Y."/>
            <person name="Juniper S.K."/>
            <person name="Young C.R."/>
            <person name="Angers B."/>
            <person name="Qian P.Y."/>
        </authorList>
    </citation>
    <scope>NUCLEOTIDE SEQUENCE</scope>
    <source>
        <strain evidence="5">R07B-5</strain>
    </source>
</reference>
<comment type="similarity">
    <text evidence="2">Belongs to the VPS28 family.</text>
</comment>
<dbReference type="SUPFAM" id="SSF140427">
    <property type="entry name" value="VPS28 C-terminal domain-like"/>
    <property type="match status" value="1"/>
</dbReference>
<feature type="domain" description="VPS28 N-terminal" evidence="4">
    <location>
        <begin position="1"/>
        <end position="14"/>
    </location>
</feature>
<dbReference type="EMBL" id="JAODUO010000179">
    <property type="protein sequence ID" value="KAK2187079.1"/>
    <property type="molecule type" value="Genomic_DNA"/>
</dbReference>
<keyword evidence="6" id="KW-1185">Reference proteome</keyword>
<dbReference type="PROSITE" id="PS51313">
    <property type="entry name" value="VPS28_N"/>
    <property type="match status" value="1"/>
</dbReference>
<name>A0AAD9P2P9_RIDPI</name>
<dbReference type="PROSITE" id="PS51310">
    <property type="entry name" value="VPS28_C"/>
    <property type="match status" value="1"/>
</dbReference>
<evidence type="ECO:0000256" key="2">
    <source>
        <dbReference type="PROSITE-ProRule" id="PRU00642"/>
    </source>
</evidence>
<accession>A0AAD9P2P9</accession>
<dbReference type="Gene3D" id="1.20.120.1130">
    <property type="match status" value="1"/>
</dbReference>
<organism evidence="5 6">
    <name type="scientific">Ridgeia piscesae</name>
    <name type="common">Tubeworm</name>
    <dbReference type="NCBI Taxonomy" id="27915"/>
    <lineage>
        <taxon>Eukaryota</taxon>
        <taxon>Metazoa</taxon>
        <taxon>Spiralia</taxon>
        <taxon>Lophotrochozoa</taxon>
        <taxon>Annelida</taxon>
        <taxon>Polychaeta</taxon>
        <taxon>Sedentaria</taxon>
        <taxon>Canalipalpata</taxon>
        <taxon>Sabellida</taxon>
        <taxon>Siboglinidae</taxon>
        <taxon>Ridgeia</taxon>
    </lineage>
</organism>
<comment type="caution">
    <text evidence="5">The sequence shown here is derived from an EMBL/GenBank/DDBJ whole genome shotgun (WGS) entry which is preliminary data.</text>
</comment>
<dbReference type="InterPro" id="IPR037206">
    <property type="entry name" value="VPS28_C_sf"/>
</dbReference>
<dbReference type="InterPro" id="IPR007143">
    <property type="entry name" value="Vps28"/>
</dbReference>
<dbReference type="Pfam" id="PF03997">
    <property type="entry name" value="VPS28"/>
    <property type="match status" value="1"/>
</dbReference>
<dbReference type="Proteomes" id="UP001209878">
    <property type="component" value="Unassembled WGS sequence"/>
</dbReference>
<dbReference type="GO" id="GO:0044877">
    <property type="term" value="F:protein-containing complex binding"/>
    <property type="evidence" value="ECO:0007669"/>
    <property type="project" value="TreeGrafter"/>
</dbReference>
<proteinExistence type="inferred from homology"/>
<evidence type="ECO:0000259" key="3">
    <source>
        <dbReference type="PROSITE" id="PS51310"/>
    </source>
</evidence>
<dbReference type="InterPro" id="IPR017898">
    <property type="entry name" value="VPS28_N"/>
</dbReference>
<feature type="domain" description="VPS28 C-terminal" evidence="3">
    <location>
        <begin position="18"/>
        <end position="111"/>
    </location>
</feature>
<dbReference type="PANTHER" id="PTHR12937:SF0">
    <property type="entry name" value="VACUOLAR PROTEIN SORTING-ASSOCIATED PROTEIN 28 HOMOLOG"/>
    <property type="match status" value="1"/>
</dbReference>
<sequence>MERIKEGRPITIRDDTGNTSRCIADIVSLFITVMDKLRLEIKAMDEIYPDLRELMDTMNRLSMLTDDYEGKKKVQTCAVVEPCSVEWSCIVTRFKSRPFLNVACASFVPGM</sequence>
<evidence type="ECO:0000313" key="6">
    <source>
        <dbReference type="Proteomes" id="UP001209878"/>
    </source>
</evidence>